<evidence type="ECO:0000313" key="3">
    <source>
        <dbReference type="Proteomes" id="UP000193925"/>
    </source>
</evidence>
<dbReference type="Proteomes" id="UP000193925">
    <property type="component" value="Chromosome AFERRI"/>
</dbReference>
<dbReference type="EMBL" id="LT841305">
    <property type="protein sequence ID" value="SMH67675.1"/>
    <property type="molecule type" value="Genomic_DNA"/>
</dbReference>
<organism evidence="1">
    <name type="scientific">Acidithiobacillus ferrivorans</name>
    <dbReference type="NCBI Taxonomy" id="160808"/>
    <lineage>
        <taxon>Bacteria</taxon>
        <taxon>Pseudomonadati</taxon>
        <taxon>Pseudomonadota</taxon>
        <taxon>Acidithiobacillia</taxon>
        <taxon>Acidithiobacillales</taxon>
        <taxon>Acidithiobacillaceae</taxon>
        <taxon>Acidithiobacillus</taxon>
    </lineage>
</organism>
<accession>A0A060USA9</accession>
<name>A0A060USA9_9PROT</name>
<dbReference type="AlphaFoldDB" id="A0A060USA9"/>
<dbReference type="EMBL" id="CCCS020000049">
    <property type="protein sequence ID" value="CDQ11315.1"/>
    <property type="molecule type" value="Genomic_DNA"/>
</dbReference>
<reference evidence="1" key="1">
    <citation type="submission" date="2014-03" db="EMBL/GenBank/DDBJ databases">
        <authorList>
            <person name="Genoscope - CEA"/>
        </authorList>
    </citation>
    <scope>NUCLEOTIDE SEQUENCE [LARGE SCALE GENOMIC DNA]</scope>
    <source>
        <strain evidence="1">CF27</strain>
    </source>
</reference>
<gene>
    <name evidence="2" type="ORF">AFERRI_50877</name>
    <name evidence="1" type="ORF">AFERRI_530210</name>
</gene>
<sequence length="105" mass="11707">MRSFGYCVPVQQGMQKPIMPCMAWLSELHYASDMKSRQAREIVMATVRHTGQPANTGMVSHDFLSDIGTLSYRLGIFIINGLCIDGLRSARQQSTFCLTPSLAHQ</sequence>
<evidence type="ECO:0000313" key="1">
    <source>
        <dbReference type="EMBL" id="CDQ11315.1"/>
    </source>
</evidence>
<proteinExistence type="predicted"/>
<reference evidence="1" key="2">
    <citation type="submission" date="2014-07" db="EMBL/GenBank/DDBJ databases">
        <title>Initial genome analysis of the psychrotolerant acidophile Acidithiobacillus ferrivorans CF27: insights into iron and sulfur oxidation pathways and into biofilm formation.</title>
        <authorList>
            <person name="Talla E."/>
            <person name="Hedrich S."/>
            <person name="Mangenot S."/>
            <person name="Ji B."/>
            <person name="Johnson D.B."/>
            <person name="Barbe V."/>
            <person name="Bonnefoy V."/>
        </authorList>
    </citation>
    <scope>NUCLEOTIDE SEQUENCE [LARGE SCALE GENOMIC DNA]</scope>
    <source>
        <strain evidence="1">CF27</strain>
    </source>
</reference>
<protein>
    <submittedName>
        <fullName evidence="1">Uncharacterized protein</fullName>
    </submittedName>
</protein>
<evidence type="ECO:0000313" key="2">
    <source>
        <dbReference type="EMBL" id="SMH67675.1"/>
    </source>
</evidence>
<keyword evidence="3" id="KW-1185">Reference proteome</keyword>
<reference evidence="2 3" key="3">
    <citation type="submission" date="2017-03" db="EMBL/GenBank/DDBJ databases">
        <authorList>
            <person name="Regsiter A."/>
            <person name="William W."/>
        </authorList>
    </citation>
    <scope>NUCLEOTIDE SEQUENCE [LARGE SCALE GENOMIC DNA]</scope>
    <source>
        <strain evidence="2">PRJEB5721</strain>
    </source>
</reference>